<sequence>MNQEYVNEVNHWLRDLSPELNLDEGGFCALCIDGVELGLQLTEEGSHCLLHSDLGGVDTNNPTLLRKALGANHFEKNSPGCFVALNEARNILEQHAFLSIAELGHQTFANTLFNFALAVQERQRAFQQNNASETEVLPLTLAQATTPGFINFA</sequence>
<dbReference type="RefSeq" id="WP_207863528.1">
    <property type="nucleotide sequence ID" value="NZ_JAFREP010000061.1"/>
</dbReference>
<evidence type="ECO:0000313" key="1">
    <source>
        <dbReference type="EMBL" id="MBO1323375.1"/>
    </source>
</evidence>
<gene>
    <name evidence="1" type="ORF">J3U88_33220</name>
</gene>
<protein>
    <submittedName>
        <fullName evidence="1">Type III secretion system chaperone</fullName>
    </submittedName>
</protein>
<dbReference type="Gene3D" id="3.30.1460.10">
    <property type="match status" value="1"/>
</dbReference>
<dbReference type="EMBL" id="JAFREP010000061">
    <property type="protein sequence ID" value="MBO1323375.1"/>
    <property type="molecule type" value="Genomic_DNA"/>
</dbReference>
<dbReference type="AlphaFoldDB" id="A0A8J7QRL4"/>
<dbReference type="Proteomes" id="UP000664417">
    <property type="component" value="Unassembled WGS sequence"/>
</dbReference>
<keyword evidence="2" id="KW-1185">Reference proteome</keyword>
<name>A0A8J7QRL4_9BACT</name>
<dbReference type="Pfam" id="PF05932">
    <property type="entry name" value="CesT"/>
    <property type="match status" value="1"/>
</dbReference>
<organism evidence="1 2">
    <name type="scientific">Acanthopleuribacter pedis</name>
    <dbReference type="NCBI Taxonomy" id="442870"/>
    <lineage>
        <taxon>Bacteria</taxon>
        <taxon>Pseudomonadati</taxon>
        <taxon>Acidobacteriota</taxon>
        <taxon>Holophagae</taxon>
        <taxon>Acanthopleuribacterales</taxon>
        <taxon>Acanthopleuribacteraceae</taxon>
        <taxon>Acanthopleuribacter</taxon>
    </lineage>
</organism>
<proteinExistence type="predicted"/>
<dbReference type="InterPro" id="IPR010261">
    <property type="entry name" value="Tir_chaperone"/>
</dbReference>
<reference evidence="1" key="1">
    <citation type="submission" date="2021-03" db="EMBL/GenBank/DDBJ databases">
        <authorList>
            <person name="Wang G."/>
        </authorList>
    </citation>
    <scope>NUCLEOTIDE SEQUENCE</scope>
    <source>
        <strain evidence="1">KCTC 12899</strain>
    </source>
</reference>
<dbReference type="SUPFAM" id="SSF69635">
    <property type="entry name" value="Type III secretory system chaperone-like"/>
    <property type="match status" value="1"/>
</dbReference>
<accession>A0A8J7QRL4</accession>
<dbReference type="GO" id="GO:0030254">
    <property type="term" value="P:protein secretion by the type III secretion system"/>
    <property type="evidence" value="ECO:0007669"/>
    <property type="project" value="InterPro"/>
</dbReference>
<comment type="caution">
    <text evidence="1">The sequence shown here is derived from an EMBL/GenBank/DDBJ whole genome shotgun (WGS) entry which is preliminary data.</text>
</comment>
<evidence type="ECO:0000313" key="2">
    <source>
        <dbReference type="Proteomes" id="UP000664417"/>
    </source>
</evidence>